<name>A0ABS3SI02_9CELL</name>
<dbReference type="EMBL" id="JAGFBM010000006">
    <property type="protein sequence ID" value="MBO3085375.1"/>
    <property type="molecule type" value="Genomic_DNA"/>
</dbReference>
<dbReference type="Proteomes" id="UP000678317">
    <property type="component" value="Unassembled WGS sequence"/>
</dbReference>
<dbReference type="RefSeq" id="WP_208289788.1">
    <property type="nucleotide sequence ID" value="NZ_CP074404.1"/>
</dbReference>
<keyword evidence="1" id="KW-0472">Membrane</keyword>
<feature type="transmembrane region" description="Helical" evidence="1">
    <location>
        <begin position="153"/>
        <end position="180"/>
    </location>
</feature>
<sequence>METDAPAVDTLAAPWRAVERRARRVVGAILLGVLATALVGASVPLWSSAESLQLAAAVYRSGTGSVLRWEVAPSDAWCVGLVALILPGIAAVVGWARSRSARSHAVPALAALVAGGSAGGRLSEAQRRARERGRQQEVTTQVRHYTEQHRPRLSAWTTLGGTFAILGGVWALVAVVLSAAGATSTVVGAFVAVYSWFIVLIGAVVVYALAHGAGALRRRRGAAPRPPATADRTP</sequence>
<evidence type="ECO:0000313" key="3">
    <source>
        <dbReference type="Proteomes" id="UP000678317"/>
    </source>
</evidence>
<proteinExistence type="predicted"/>
<keyword evidence="3" id="KW-1185">Reference proteome</keyword>
<keyword evidence="1" id="KW-0812">Transmembrane</keyword>
<keyword evidence="1" id="KW-1133">Transmembrane helix</keyword>
<organism evidence="2 3">
    <name type="scientific">Cellulomonas fengjieae</name>
    <dbReference type="NCBI Taxonomy" id="2819978"/>
    <lineage>
        <taxon>Bacteria</taxon>
        <taxon>Bacillati</taxon>
        <taxon>Actinomycetota</taxon>
        <taxon>Actinomycetes</taxon>
        <taxon>Micrococcales</taxon>
        <taxon>Cellulomonadaceae</taxon>
        <taxon>Cellulomonas</taxon>
    </lineage>
</organism>
<feature type="transmembrane region" description="Helical" evidence="1">
    <location>
        <begin position="25"/>
        <end position="46"/>
    </location>
</feature>
<evidence type="ECO:0000256" key="1">
    <source>
        <dbReference type="SAM" id="Phobius"/>
    </source>
</evidence>
<comment type="caution">
    <text evidence="2">The sequence shown here is derived from an EMBL/GenBank/DDBJ whole genome shotgun (WGS) entry which is preliminary data.</text>
</comment>
<protein>
    <submittedName>
        <fullName evidence="2">Uncharacterized protein</fullName>
    </submittedName>
</protein>
<reference evidence="2 3" key="1">
    <citation type="submission" date="2021-03" db="EMBL/GenBank/DDBJ databases">
        <title>novel species in genus Cellulomonas.</title>
        <authorList>
            <person name="Zhang G."/>
        </authorList>
    </citation>
    <scope>NUCLEOTIDE SEQUENCE [LARGE SCALE GENOMIC DNA]</scope>
    <source>
        <strain evidence="3">zg-ZUI188</strain>
    </source>
</reference>
<accession>A0ABS3SI02</accession>
<gene>
    <name evidence="2" type="ORF">J4035_12065</name>
</gene>
<feature type="transmembrane region" description="Helical" evidence="1">
    <location>
        <begin position="76"/>
        <end position="96"/>
    </location>
</feature>
<evidence type="ECO:0000313" key="2">
    <source>
        <dbReference type="EMBL" id="MBO3085375.1"/>
    </source>
</evidence>
<feature type="transmembrane region" description="Helical" evidence="1">
    <location>
        <begin position="186"/>
        <end position="210"/>
    </location>
</feature>